<protein>
    <recommendedName>
        <fullName evidence="1">Histone acetyl transferase HAT1 N-terminal domain-containing protein</fullName>
    </recommendedName>
</protein>
<dbReference type="Gene3D" id="3.90.360.10">
    <property type="entry name" value="Histone acetyl transferase 1 (HAT1), N-terminal domain"/>
    <property type="match status" value="1"/>
</dbReference>
<dbReference type="InterPro" id="IPR037113">
    <property type="entry name" value="Hat1_N_sf"/>
</dbReference>
<feature type="non-terminal residue" evidence="2">
    <location>
        <position position="1"/>
    </location>
</feature>
<name>A0A8S2KP27_9BILA</name>
<dbReference type="GO" id="GO:0006325">
    <property type="term" value="P:chromatin organization"/>
    <property type="evidence" value="ECO:0007669"/>
    <property type="project" value="InterPro"/>
</dbReference>
<comment type="caution">
    <text evidence="2">The sequence shown here is derived from an EMBL/GenBank/DDBJ whole genome shotgun (WGS) entry which is preliminary data.</text>
</comment>
<feature type="domain" description="Histone acetyl transferase HAT1 N-terminal" evidence="1">
    <location>
        <begin position="52"/>
        <end position="87"/>
    </location>
</feature>
<evidence type="ECO:0000259" key="1">
    <source>
        <dbReference type="Pfam" id="PF10394"/>
    </source>
</evidence>
<sequence>MDLNEQGILLPAPLRVFDCSANEIISFKLNNNKMDLNEQGILLPAPLRVFDCSANEIISFKLIRSEKDLHNEENEFEPEFTHQIFGE</sequence>
<gene>
    <name evidence="2" type="ORF">GIL414_LOCUS4563</name>
</gene>
<evidence type="ECO:0000313" key="3">
    <source>
        <dbReference type="Proteomes" id="UP000681720"/>
    </source>
</evidence>
<dbReference type="Pfam" id="PF10394">
    <property type="entry name" value="Hat1_N"/>
    <property type="match status" value="1"/>
</dbReference>
<reference evidence="2" key="1">
    <citation type="submission" date="2021-02" db="EMBL/GenBank/DDBJ databases">
        <authorList>
            <person name="Nowell W R."/>
        </authorList>
    </citation>
    <scope>NUCLEOTIDE SEQUENCE</scope>
</reference>
<organism evidence="2 3">
    <name type="scientific">Rotaria magnacalcarata</name>
    <dbReference type="NCBI Taxonomy" id="392030"/>
    <lineage>
        <taxon>Eukaryota</taxon>
        <taxon>Metazoa</taxon>
        <taxon>Spiralia</taxon>
        <taxon>Gnathifera</taxon>
        <taxon>Rotifera</taxon>
        <taxon>Eurotatoria</taxon>
        <taxon>Bdelloidea</taxon>
        <taxon>Philodinida</taxon>
        <taxon>Philodinidae</taxon>
        <taxon>Rotaria</taxon>
    </lineage>
</organism>
<proteinExistence type="predicted"/>
<dbReference type="EMBL" id="CAJOBJ010001117">
    <property type="protein sequence ID" value="CAF3862341.1"/>
    <property type="molecule type" value="Genomic_DNA"/>
</dbReference>
<dbReference type="InterPro" id="IPR019467">
    <property type="entry name" value="Hat1_N"/>
</dbReference>
<accession>A0A8S2KP27</accession>
<dbReference type="AlphaFoldDB" id="A0A8S2KP27"/>
<dbReference type="Proteomes" id="UP000681720">
    <property type="component" value="Unassembled WGS sequence"/>
</dbReference>
<evidence type="ECO:0000313" key="2">
    <source>
        <dbReference type="EMBL" id="CAF3862341.1"/>
    </source>
</evidence>